<feature type="compositionally biased region" description="Polar residues" evidence="1">
    <location>
        <begin position="41"/>
        <end position="61"/>
    </location>
</feature>
<name>A0A0K2UVI5_LEPSM</name>
<protein>
    <submittedName>
        <fullName evidence="2">Uncharacterized protein</fullName>
    </submittedName>
</protein>
<dbReference type="AlphaFoldDB" id="A0A0K2UVI5"/>
<sequence>MPTTPASSFASLTAEASGSSRAFIFPPGMIHDSGRPELETRSTSPSFSSKALTQTQAARSQ</sequence>
<evidence type="ECO:0000256" key="1">
    <source>
        <dbReference type="SAM" id="MobiDB-lite"/>
    </source>
</evidence>
<organism evidence="2">
    <name type="scientific">Lepeophtheirus salmonis</name>
    <name type="common">Salmon louse</name>
    <name type="synonym">Caligus salmonis</name>
    <dbReference type="NCBI Taxonomy" id="72036"/>
    <lineage>
        <taxon>Eukaryota</taxon>
        <taxon>Metazoa</taxon>
        <taxon>Ecdysozoa</taxon>
        <taxon>Arthropoda</taxon>
        <taxon>Crustacea</taxon>
        <taxon>Multicrustacea</taxon>
        <taxon>Hexanauplia</taxon>
        <taxon>Copepoda</taxon>
        <taxon>Siphonostomatoida</taxon>
        <taxon>Caligidae</taxon>
        <taxon>Lepeophtheirus</taxon>
    </lineage>
</organism>
<evidence type="ECO:0000313" key="2">
    <source>
        <dbReference type="EMBL" id="CDW41711.1"/>
    </source>
</evidence>
<reference evidence="2" key="1">
    <citation type="submission" date="2014-05" db="EMBL/GenBank/DDBJ databases">
        <authorList>
            <person name="Chronopoulou M."/>
        </authorList>
    </citation>
    <scope>NUCLEOTIDE SEQUENCE</scope>
    <source>
        <tissue evidence="2">Whole organism</tissue>
    </source>
</reference>
<proteinExistence type="predicted"/>
<dbReference type="EMBL" id="HACA01024350">
    <property type="protein sequence ID" value="CDW41711.1"/>
    <property type="molecule type" value="Transcribed_RNA"/>
</dbReference>
<feature type="region of interest" description="Disordered" evidence="1">
    <location>
        <begin position="23"/>
        <end position="61"/>
    </location>
</feature>
<accession>A0A0K2UVI5</accession>